<dbReference type="InterPro" id="IPR034660">
    <property type="entry name" value="DinB/YfiT-like"/>
</dbReference>
<evidence type="ECO:0000313" key="1">
    <source>
        <dbReference type="EMBL" id="KAJ4263303.1"/>
    </source>
</evidence>
<keyword evidence="2" id="KW-1185">Reference proteome</keyword>
<reference evidence="1" key="1">
    <citation type="submission" date="2022-09" db="EMBL/GenBank/DDBJ databases">
        <title>Fusarium specimens isolated from Avocado Roots.</title>
        <authorList>
            <person name="Stajich J."/>
            <person name="Roper C."/>
            <person name="Heimlech-Rivalta G."/>
        </authorList>
    </citation>
    <scope>NUCLEOTIDE SEQUENCE</scope>
    <source>
        <strain evidence="1">CF00136</strain>
    </source>
</reference>
<dbReference type="PANTHER" id="PTHR36922">
    <property type="entry name" value="BLL2446 PROTEIN"/>
    <property type="match status" value="1"/>
</dbReference>
<gene>
    <name evidence="1" type="ORF">NW762_006121</name>
</gene>
<dbReference type="Pfam" id="PF09351">
    <property type="entry name" value="DUF1993"/>
    <property type="match status" value="1"/>
</dbReference>
<comment type="caution">
    <text evidence="1">The sequence shown here is derived from an EMBL/GenBank/DDBJ whole genome shotgun (WGS) entry which is preliminary data.</text>
</comment>
<dbReference type="OrthoDB" id="3724345at2759"/>
<sequence length="169" mass="18624">MSYALYDAAIVLAQDSLNSLANILKNAQQSNLSYLPSARLHEDMLPLSFQVYMVTDISQKIAAHAAGTEPLALEANLDTLEAMQSRIQQVLEIVNKADKDVVNSLEDEVRTVGLDPVTKVSLKSRDYVNGYALPNVFFHLSIAYGILRKEGVSLGKRDYLGSFLGQYLS</sequence>
<dbReference type="PANTHER" id="PTHR36922:SF1">
    <property type="entry name" value="DUF1993 DOMAIN-CONTAINING PROTEIN"/>
    <property type="match status" value="1"/>
</dbReference>
<name>A0A9W8S3I9_9HYPO</name>
<organism evidence="1 2">
    <name type="scientific">Fusarium torreyae</name>
    <dbReference type="NCBI Taxonomy" id="1237075"/>
    <lineage>
        <taxon>Eukaryota</taxon>
        <taxon>Fungi</taxon>
        <taxon>Dikarya</taxon>
        <taxon>Ascomycota</taxon>
        <taxon>Pezizomycotina</taxon>
        <taxon>Sordariomycetes</taxon>
        <taxon>Hypocreomycetidae</taxon>
        <taxon>Hypocreales</taxon>
        <taxon>Nectriaceae</taxon>
        <taxon>Fusarium</taxon>
    </lineage>
</organism>
<accession>A0A9W8S3I9</accession>
<dbReference type="InterPro" id="IPR018531">
    <property type="entry name" value="DUF1993"/>
</dbReference>
<dbReference type="EMBL" id="JAOQAZ010000010">
    <property type="protein sequence ID" value="KAJ4263303.1"/>
    <property type="molecule type" value="Genomic_DNA"/>
</dbReference>
<proteinExistence type="predicted"/>
<dbReference type="SUPFAM" id="SSF109854">
    <property type="entry name" value="DinB/YfiT-like putative metalloenzymes"/>
    <property type="match status" value="1"/>
</dbReference>
<protein>
    <recommendedName>
        <fullName evidence="3">DUF1993 domain-containing protein</fullName>
    </recommendedName>
</protein>
<dbReference type="AlphaFoldDB" id="A0A9W8S3I9"/>
<dbReference type="Proteomes" id="UP001152049">
    <property type="component" value="Unassembled WGS sequence"/>
</dbReference>
<evidence type="ECO:0000313" key="2">
    <source>
        <dbReference type="Proteomes" id="UP001152049"/>
    </source>
</evidence>
<evidence type="ECO:0008006" key="3">
    <source>
        <dbReference type="Google" id="ProtNLM"/>
    </source>
</evidence>
<dbReference type="Gene3D" id="1.20.120.450">
    <property type="entry name" value="dinb family like domain"/>
    <property type="match status" value="1"/>
</dbReference>